<evidence type="ECO:0000256" key="1">
    <source>
        <dbReference type="SAM" id="MobiDB-lite"/>
    </source>
</evidence>
<keyword evidence="3" id="KW-1185">Reference proteome</keyword>
<evidence type="ECO:0000313" key="2">
    <source>
        <dbReference type="EMBL" id="CAF9940669.1"/>
    </source>
</evidence>
<feature type="compositionally biased region" description="Basic and acidic residues" evidence="1">
    <location>
        <begin position="380"/>
        <end position="400"/>
    </location>
</feature>
<dbReference type="AlphaFoldDB" id="A0A8H3PHX1"/>
<feature type="region of interest" description="Disordered" evidence="1">
    <location>
        <begin position="453"/>
        <end position="486"/>
    </location>
</feature>
<feature type="region of interest" description="Disordered" evidence="1">
    <location>
        <begin position="297"/>
        <end position="321"/>
    </location>
</feature>
<reference evidence="2" key="1">
    <citation type="submission" date="2021-03" db="EMBL/GenBank/DDBJ databases">
        <authorList>
            <person name="Tagirdzhanova G."/>
        </authorList>
    </citation>
    <scope>NUCLEOTIDE SEQUENCE</scope>
</reference>
<sequence>MTTSRNDELCDGGSSLGQVPVSRSNAFQLPILPRDRIVPTSVSQSGGPGSSSGAGMDNDMLAVQSRYTAGLGVPDLPGSTAELYRLISRLAGLASGTDEHPFGAEEASNAVRCLDRYVTETASEFNAVGRDLSTVTGEVELYRFYAGIGDHAQVMCDTLRDVDKNSSLRQPWTILLPKLDQEDVSLADWEASDKSKPRPHTPCKDALEARVQALVAEGLKDMDTDIALFAARTYSRRCSKFHGRAYDLFKSRKFADLADQLDMDDKNLVSLLPDSEKHLEGKYRRLIKFSRDARISKDESGNWGQRQAPLQKEVSQVSRLSSDPAIRAAMEIGRFRPPGLSGPPASSVLTSSPKTYHRHSVSVVPSGTKRPAEGQPPGQPDDKRRHLENDLPGTKEESAKESNLSGQDLLAFLEDSVSFHDLADKLIKLSQKHAGKMFQALIPQIESRLEEAKAAVAKKAKEKDKSRRPQDKNDVDEVDFPTDLFG</sequence>
<feature type="region of interest" description="Disordered" evidence="1">
    <location>
        <begin position="334"/>
        <end position="403"/>
    </location>
</feature>
<dbReference type="Proteomes" id="UP000664521">
    <property type="component" value="Unassembled WGS sequence"/>
</dbReference>
<protein>
    <submittedName>
        <fullName evidence="2">Uncharacterized protein</fullName>
    </submittedName>
</protein>
<comment type="caution">
    <text evidence="2">The sequence shown here is derived from an EMBL/GenBank/DDBJ whole genome shotgun (WGS) entry which is preliminary data.</text>
</comment>
<evidence type="ECO:0000313" key="3">
    <source>
        <dbReference type="Proteomes" id="UP000664521"/>
    </source>
</evidence>
<dbReference type="OrthoDB" id="10547422at2759"/>
<dbReference type="EMBL" id="CAJPDS010000159">
    <property type="protein sequence ID" value="CAF9940669.1"/>
    <property type="molecule type" value="Genomic_DNA"/>
</dbReference>
<feature type="region of interest" description="Disordered" evidence="1">
    <location>
        <begin position="37"/>
        <end position="57"/>
    </location>
</feature>
<organism evidence="2 3">
    <name type="scientific">Heterodermia speciosa</name>
    <dbReference type="NCBI Taxonomy" id="116794"/>
    <lineage>
        <taxon>Eukaryota</taxon>
        <taxon>Fungi</taxon>
        <taxon>Dikarya</taxon>
        <taxon>Ascomycota</taxon>
        <taxon>Pezizomycotina</taxon>
        <taxon>Lecanoromycetes</taxon>
        <taxon>OSLEUM clade</taxon>
        <taxon>Lecanoromycetidae</taxon>
        <taxon>Caliciales</taxon>
        <taxon>Physciaceae</taxon>
        <taxon>Heterodermia</taxon>
    </lineage>
</organism>
<feature type="compositionally biased region" description="Basic and acidic residues" evidence="1">
    <location>
        <begin position="453"/>
        <end position="475"/>
    </location>
</feature>
<accession>A0A8H3PHX1</accession>
<name>A0A8H3PHX1_9LECA</name>
<gene>
    <name evidence="2" type="ORF">HETSPECPRED_002481</name>
</gene>
<proteinExistence type="predicted"/>